<sequence>MKACLVIVLLAVVAMAACQQDQAPAATGKLTPDQVVDKLNGILGDGVCINLACRRSCLADGHVNGYCLNNACTCVLVVHKKSVTADPTNTFQQAATAKLYNSIVYSLLNTYNMKLVVIVCTFLTLLLTMLLQAQAEQQGAPPYFTCYKFCISKKVAATTEWERACNCGAEFRNHRT</sequence>
<keyword evidence="1" id="KW-1133">Transmembrane helix</keyword>
<protein>
    <recommendedName>
        <fullName evidence="5">Defensin</fullName>
    </recommendedName>
</protein>
<dbReference type="PROSITE" id="PS51257">
    <property type="entry name" value="PROKAR_LIPOPROTEIN"/>
    <property type="match status" value="1"/>
</dbReference>
<keyword evidence="4" id="KW-1185">Reference proteome</keyword>
<reference evidence="3 4" key="1">
    <citation type="journal article" date="2023" name="Insect Mol. Biol.">
        <title>Genome sequencing provides insights into the evolution of gene families encoding plant cell wall-degrading enzymes in longhorned beetles.</title>
        <authorList>
            <person name="Shin N.R."/>
            <person name="Okamura Y."/>
            <person name="Kirsch R."/>
            <person name="Pauchet Y."/>
        </authorList>
    </citation>
    <scope>NUCLEOTIDE SEQUENCE [LARGE SCALE GENOMIC DNA]</scope>
    <source>
        <strain evidence="3">EAD_L_NR</strain>
    </source>
</reference>
<feature type="signal peptide" evidence="2">
    <location>
        <begin position="1"/>
        <end position="18"/>
    </location>
</feature>
<feature type="transmembrane region" description="Helical" evidence="1">
    <location>
        <begin position="111"/>
        <end position="131"/>
    </location>
</feature>
<evidence type="ECO:0000256" key="1">
    <source>
        <dbReference type="SAM" id="Phobius"/>
    </source>
</evidence>
<dbReference type="Proteomes" id="UP001159042">
    <property type="component" value="Unassembled WGS sequence"/>
</dbReference>
<keyword evidence="1" id="KW-0472">Membrane</keyword>
<comment type="caution">
    <text evidence="3">The sequence shown here is derived from an EMBL/GenBank/DDBJ whole genome shotgun (WGS) entry which is preliminary data.</text>
</comment>
<keyword evidence="1" id="KW-0812">Transmembrane</keyword>
<organism evidence="3 4">
    <name type="scientific">Exocentrus adspersus</name>
    <dbReference type="NCBI Taxonomy" id="1586481"/>
    <lineage>
        <taxon>Eukaryota</taxon>
        <taxon>Metazoa</taxon>
        <taxon>Ecdysozoa</taxon>
        <taxon>Arthropoda</taxon>
        <taxon>Hexapoda</taxon>
        <taxon>Insecta</taxon>
        <taxon>Pterygota</taxon>
        <taxon>Neoptera</taxon>
        <taxon>Endopterygota</taxon>
        <taxon>Coleoptera</taxon>
        <taxon>Polyphaga</taxon>
        <taxon>Cucujiformia</taxon>
        <taxon>Chrysomeloidea</taxon>
        <taxon>Cerambycidae</taxon>
        <taxon>Lamiinae</taxon>
        <taxon>Acanthocinini</taxon>
        <taxon>Exocentrus</taxon>
    </lineage>
</organism>
<evidence type="ECO:0000313" key="3">
    <source>
        <dbReference type="EMBL" id="KAJ8917189.1"/>
    </source>
</evidence>
<dbReference type="EMBL" id="JANEYG010000035">
    <property type="protein sequence ID" value="KAJ8917189.1"/>
    <property type="molecule type" value="Genomic_DNA"/>
</dbReference>
<dbReference type="AlphaFoldDB" id="A0AAV8VT31"/>
<keyword evidence="2" id="KW-0732">Signal</keyword>
<gene>
    <name evidence="3" type="ORF">NQ315_012681</name>
</gene>
<evidence type="ECO:0000313" key="4">
    <source>
        <dbReference type="Proteomes" id="UP001159042"/>
    </source>
</evidence>
<evidence type="ECO:0000256" key="2">
    <source>
        <dbReference type="SAM" id="SignalP"/>
    </source>
</evidence>
<evidence type="ECO:0008006" key="5">
    <source>
        <dbReference type="Google" id="ProtNLM"/>
    </source>
</evidence>
<proteinExistence type="predicted"/>
<feature type="chain" id="PRO_5043563846" description="Defensin" evidence="2">
    <location>
        <begin position="19"/>
        <end position="176"/>
    </location>
</feature>
<name>A0AAV8VT31_9CUCU</name>
<accession>A0AAV8VT31</accession>